<organism evidence="10 11">
    <name type="scientific">Paenimyroides baculatum</name>
    <dbReference type="NCBI Taxonomy" id="2608000"/>
    <lineage>
        <taxon>Bacteria</taxon>
        <taxon>Pseudomonadati</taxon>
        <taxon>Bacteroidota</taxon>
        <taxon>Flavobacteriia</taxon>
        <taxon>Flavobacteriales</taxon>
        <taxon>Flavobacteriaceae</taxon>
        <taxon>Paenimyroides</taxon>
    </lineage>
</organism>
<keyword evidence="5" id="KW-0620">Polyamine biosynthesis</keyword>
<evidence type="ECO:0000313" key="11">
    <source>
        <dbReference type="Proteomes" id="UP000325141"/>
    </source>
</evidence>
<dbReference type="Proteomes" id="UP000325141">
    <property type="component" value="Unassembled WGS sequence"/>
</dbReference>
<dbReference type="PANTHER" id="PTHR33866:SF2">
    <property type="entry name" value="S-ADENOSYLMETHIONINE DECARBOXYLASE PROENZYME"/>
    <property type="match status" value="1"/>
</dbReference>
<proteinExistence type="predicted"/>
<keyword evidence="7" id="KW-0456">Lyase</keyword>
<name>A0A5M6CSH0_9FLAO</name>
<dbReference type="PANTHER" id="PTHR33866">
    <property type="entry name" value="S-ADENOSYLMETHIONINE DECARBOXYLASE PROENZYME"/>
    <property type="match status" value="1"/>
</dbReference>
<evidence type="ECO:0000256" key="4">
    <source>
        <dbReference type="ARBA" id="ARBA00023066"/>
    </source>
</evidence>
<gene>
    <name evidence="10" type="ORF">F0460_00815</name>
</gene>
<accession>A0A5M6CSH0</accession>
<evidence type="ECO:0000313" key="10">
    <source>
        <dbReference type="EMBL" id="KAA5538177.1"/>
    </source>
</evidence>
<evidence type="ECO:0000256" key="2">
    <source>
        <dbReference type="ARBA" id="ARBA00022793"/>
    </source>
</evidence>
<dbReference type="InterPro" id="IPR003826">
    <property type="entry name" value="AdoMetDC_fam_prok"/>
</dbReference>
<keyword evidence="3" id="KW-0068">Autocatalytic cleavage</keyword>
<evidence type="ECO:0000256" key="8">
    <source>
        <dbReference type="ARBA" id="ARBA00023270"/>
    </source>
</evidence>
<evidence type="ECO:0000256" key="9">
    <source>
        <dbReference type="ARBA" id="ARBA00023317"/>
    </source>
</evidence>
<protein>
    <submittedName>
        <fullName evidence="10">Adenosylmethionine decarboxylase</fullName>
    </submittedName>
</protein>
<evidence type="ECO:0000256" key="7">
    <source>
        <dbReference type="ARBA" id="ARBA00023239"/>
    </source>
</evidence>
<keyword evidence="2" id="KW-0210">Decarboxylase</keyword>
<dbReference type="GO" id="GO:0008295">
    <property type="term" value="P:spermidine biosynthetic process"/>
    <property type="evidence" value="ECO:0007669"/>
    <property type="project" value="UniProtKB-KW"/>
</dbReference>
<comment type="caution">
    <text evidence="10">The sequence shown here is derived from an EMBL/GenBank/DDBJ whole genome shotgun (WGS) entry which is preliminary data.</text>
</comment>
<evidence type="ECO:0000256" key="5">
    <source>
        <dbReference type="ARBA" id="ARBA00023115"/>
    </source>
</evidence>
<sequence length="123" mass="14378">MNQSEKSLYNPGLHKLLTLQVKDEMLLTSLENFQEFSKNLINDFNLEIVGISHHSFDSSGYTMAFCLKESHICIHTWPEFEQLTLDIYLCNYLKDNTQKVEALSTAYKQFFNAEVLNETNVYR</sequence>
<evidence type="ECO:0000256" key="1">
    <source>
        <dbReference type="ARBA" id="ARBA00001928"/>
    </source>
</evidence>
<evidence type="ECO:0000256" key="6">
    <source>
        <dbReference type="ARBA" id="ARBA00023145"/>
    </source>
</evidence>
<dbReference type="Gene3D" id="3.60.90.10">
    <property type="entry name" value="S-adenosylmethionine decarboxylase"/>
    <property type="match status" value="1"/>
</dbReference>
<keyword evidence="11" id="KW-1185">Reference proteome</keyword>
<dbReference type="EMBL" id="VWSG01000001">
    <property type="protein sequence ID" value="KAA5538177.1"/>
    <property type="molecule type" value="Genomic_DNA"/>
</dbReference>
<keyword evidence="4" id="KW-0745">Spermidine biosynthesis</keyword>
<keyword evidence="8" id="KW-0704">Schiff base</keyword>
<dbReference type="InterPro" id="IPR016067">
    <property type="entry name" value="S-AdoMet_deCO2ase_core"/>
</dbReference>
<dbReference type="AlphaFoldDB" id="A0A5M6CSH0"/>
<keyword evidence="9" id="KW-0670">Pyruvate</keyword>
<dbReference type="GO" id="GO:0004014">
    <property type="term" value="F:adenosylmethionine decarboxylase activity"/>
    <property type="evidence" value="ECO:0007669"/>
    <property type="project" value="InterPro"/>
</dbReference>
<reference evidence="10 11" key="1">
    <citation type="submission" date="2019-09" db="EMBL/GenBank/DDBJ databases">
        <title>Genome sequence and assembly of Flavobacterium sp.</title>
        <authorList>
            <person name="Chhetri G."/>
        </authorList>
    </citation>
    <scope>NUCLEOTIDE SEQUENCE [LARGE SCALE GENOMIC DNA]</scope>
    <source>
        <strain evidence="10 11">SNL9</strain>
    </source>
</reference>
<comment type="cofactor">
    <cofactor evidence="1">
        <name>pyruvate</name>
        <dbReference type="ChEBI" id="CHEBI:15361"/>
    </cofactor>
</comment>
<evidence type="ECO:0000256" key="3">
    <source>
        <dbReference type="ARBA" id="ARBA00022813"/>
    </source>
</evidence>
<dbReference type="Pfam" id="PF02675">
    <property type="entry name" value="AdoMet_dc"/>
    <property type="match status" value="1"/>
</dbReference>
<dbReference type="GO" id="GO:0005829">
    <property type="term" value="C:cytosol"/>
    <property type="evidence" value="ECO:0007669"/>
    <property type="project" value="TreeGrafter"/>
</dbReference>
<keyword evidence="6" id="KW-0865">Zymogen</keyword>
<dbReference type="SUPFAM" id="SSF56276">
    <property type="entry name" value="S-adenosylmethionine decarboxylase"/>
    <property type="match status" value="1"/>
</dbReference>
<dbReference type="RefSeq" id="WP_150009419.1">
    <property type="nucleotide sequence ID" value="NZ_VWSG01000001.1"/>
</dbReference>